<accession>A0A6J5PST2</accession>
<dbReference type="EMBL" id="LR797157">
    <property type="protein sequence ID" value="CAB4190361.1"/>
    <property type="molecule type" value="Genomic_DNA"/>
</dbReference>
<dbReference type="EMBL" id="LR797518">
    <property type="protein sequence ID" value="CAB4222680.1"/>
    <property type="molecule type" value="Genomic_DNA"/>
</dbReference>
<dbReference type="EMBL" id="LR797369">
    <property type="protein sequence ID" value="CAB4210819.1"/>
    <property type="molecule type" value="Genomic_DNA"/>
</dbReference>
<dbReference type="EMBL" id="LR796860">
    <property type="protein sequence ID" value="CAB4170544.1"/>
    <property type="molecule type" value="Genomic_DNA"/>
</dbReference>
<dbReference type="EMBL" id="LR798378">
    <property type="protein sequence ID" value="CAB5227727.1"/>
    <property type="molecule type" value="Genomic_DNA"/>
</dbReference>
<evidence type="ECO:0000313" key="7">
    <source>
        <dbReference type="EMBL" id="CAB5227727.1"/>
    </source>
</evidence>
<reference evidence="1" key="1">
    <citation type="submission" date="2020-05" db="EMBL/GenBank/DDBJ databases">
        <authorList>
            <person name="Chiriac C."/>
            <person name="Salcher M."/>
            <person name="Ghai R."/>
            <person name="Kavagutti S V."/>
        </authorList>
    </citation>
    <scope>NUCLEOTIDE SEQUENCE</scope>
</reference>
<dbReference type="EMBL" id="LR796945">
    <property type="protein sequence ID" value="CAB4176647.1"/>
    <property type="molecule type" value="Genomic_DNA"/>
</dbReference>
<evidence type="ECO:0000313" key="4">
    <source>
        <dbReference type="EMBL" id="CAB4190361.1"/>
    </source>
</evidence>
<protein>
    <submittedName>
        <fullName evidence="1">Uncharacterized protein</fullName>
    </submittedName>
</protein>
<evidence type="ECO:0000313" key="5">
    <source>
        <dbReference type="EMBL" id="CAB4210819.1"/>
    </source>
</evidence>
<gene>
    <name evidence="3" type="ORF">UFOVP1065_84</name>
    <name evidence="4" type="ORF">UFOVP1198_53</name>
    <name evidence="5" type="ORF">UFOVP1418_45</name>
    <name evidence="7" type="ORF">UFOVP1524_105</name>
    <name evidence="6" type="ORF">UFOVP1651_105</name>
    <name evidence="1" type="ORF">UFOVP908_83</name>
    <name evidence="2" type="ORF">UFOVP990_53</name>
</gene>
<organism evidence="1">
    <name type="scientific">uncultured Caudovirales phage</name>
    <dbReference type="NCBI Taxonomy" id="2100421"/>
    <lineage>
        <taxon>Viruses</taxon>
        <taxon>Duplodnaviria</taxon>
        <taxon>Heunggongvirae</taxon>
        <taxon>Uroviricota</taxon>
        <taxon>Caudoviricetes</taxon>
        <taxon>Peduoviridae</taxon>
        <taxon>Maltschvirus</taxon>
        <taxon>Maltschvirus maltsch</taxon>
    </lineage>
</organism>
<dbReference type="EMBL" id="LR797021">
    <property type="protein sequence ID" value="CAB4181939.1"/>
    <property type="molecule type" value="Genomic_DNA"/>
</dbReference>
<evidence type="ECO:0000313" key="6">
    <source>
        <dbReference type="EMBL" id="CAB4222680.1"/>
    </source>
</evidence>
<evidence type="ECO:0000313" key="3">
    <source>
        <dbReference type="EMBL" id="CAB4181939.1"/>
    </source>
</evidence>
<evidence type="ECO:0000313" key="2">
    <source>
        <dbReference type="EMBL" id="CAB4176647.1"/>
    </source>
</evidence>
<proteinExistence type="predicted"/>
<evidence type="ECO:0000313" key="1">
    <source>
        <dbReference type="EMBL" id="CAB4170544.1"/>
    </source>
</evidence>
<sequence length="266" mass="31851">MKKYIYYHLYLPDEHAAWSNYLLEQYKMCEDHGLIDAAEKFYLVVVGKPANVALAKGLASSLSNKIEVVEFEDRFKGDNDLHSLDSDLYGRNTRPITEYATLQLIYDHALREDAHFLYMHAKGVTSYERHLRAGKFNEFKNYFYWRKFLEWAVVERWQECNRLLENHDVVSANYAPWPMKHFSGNYWWSKSEYIRTIPDIRNDDWWKGELQRHPIMQTLTWRLRDEMWICCKDDAKILSLKNAEQPPPQSNLACEFMPRRKYVPYG</sequence>
<name>A0A6J5PST2_9CAUD</name>